<sequence length="917" mass="101001">MSEHSLNDALRWIKTILDDARNPCHPGTVPHSYDDKYHLAEFLTNAALNARLICLDLLGWNDAARMLAQEWIATTPHQRRAVLLRFESDQRCELLRHAERLQEAAVKGLSKQVASFFQSLEPRTTRDLDHQVAIKIIQYVYEVRVHYRLSVEFGIADRDLAETTVVLAEAERTAETVSNVRDSPPIPFVTINDPVDLDISFIMKNLTADPSAPFNFKIDRLRADCATPRRNAEIDEDVAYFLRANQWAGQLHHILLSRWKEQLIADQIDMDVITSRGRFIPVVLLLEKRPGTDSVLLSPADLARFLQEQKRSLAERFAVVENSMPNGRLITVVEGKLLVVLQHKMSLARTYVKSMDEIEDMLQAQLIAASVDTSRPVTSRNLREGRIKIYSKKTKDMAGADDRPQTTPPTDGDLIIDTHVRNLTTLESTVMYIPINLSTKVSFLGKRTMHACLFHQFSDSGTLTLSLKARARQFSSFILVAGRISTSSDFAPLAAIIMKNKNDLQVPLSLEQIATSQEFDSAVESLSPEQQGFAKAFRGLQLQGTLFAVCVVDIKPQMELLLNLPPDSLTKEIKLAQDLEHLFVQYQIPSDLLRFDVAACHDADRDAATDAARINAVKRYTAHIYSIIKAAETKEMEAKARAQHQVREEKDGFSRDAPALRETPIIGPISFAALSGALLNYSLGPSSVLEPPVHSNSTTGTGGKTTSITAHDSSLVAPMATSVLKIPNLQASLSADMSITSTSACLGSSHSPLRMTKGNGTTSSDPHHDFVVLPKALTNALGTMPHAAVRPAILCIQDRWTRSRAKSILHPPTTTTLDISAQRAERDAAFHLLDALSRSGELTLENVHLHVICAATHAFDRTLVDTVIRGNVDPLSVIRETNLVIAGAVAGVSAGEQGVLTRAQSTSGSMNFASAFA</sequence>
<accession>A0AAD5TB38</accession>
<proteinExistence type="predicted"/>
<gene>
    <name evidence="1" type="ORF">HDU87_001493</name>
</gene>
<dbReference type="AlphaFoldDB" id="A0AAD5TB38"/>
<evidence type="ECO:0000313" key="2">
    <source>
        <dbReference type="Proteomes" id="UP001212152"/>
    </source>
</evidence>
<reference evidence="1" key="1">
    <citation type="submission" date="2020-05" db="EMBL/GenBank/DDBJ databases">
        <title>Phylogenomic resolution of chytrid fungi.</title>
        <authorList>
            <person name="Stajich J.E."/>
            <person name="Amses K."/>
            <person name="Simmons R."/>
            <person name="Seto K."/>
            <person name="Myers J."/>
            <person name="Bonds A."/>
            <person name="Quandt C.A."/>
            <person name="Barry K."/>
            <person name="Liu P."/>
            <person name="Grigoriev I."/>
            <person name="Longcore J.E."/>
            <person name="James T.Y."/>
        </authorList>
    </citation>
    <scope>NUCLEOTIDE SEQUENCE</scope>
    <source>
        <strain evidence="1">JEL0379</strain>
    </source>
</reference>
<evidence type="ECO:0000313" key="1">
    <source>
        <dbReference type="EMBL" id="KAJ3167544.1"/>
    </source>
</evidence>
<name>A0AAD5TB38_9FUNG</name>
<dbReference type="Proteomes" id="UP001212152">
    <property type="component" value="Unassembled WGS sequence"/>
</dbReference>
<organism evidence="1 2">
    <name type="scientific">Geranomyces variabilis</name>
    <dbReference type="NCBI Taxonomy" id="109894"/>
    <lineage>
        <taxon>Eukaryota</taxon>
        <taxon>Fungi</taxon>
        <taxon>Fungi incertae sedis</taxon>
        <taxon>Chytridiomycota</taxon>
        <taxon>Chytridiomycota incertae sedis</taxon>
        <taxon>Chytridiomycetes</taxon>
        <taxon>Spizellomycetales</taxon>
        <taxon>Powellomycetaceae</taxon>
        <taxon>Geranomyces</taxon>
    </lineage>
</organism>
<comment type="caution">
    <text evidence="1">The sequence shown here is derived from an EMBL/GenBank/DDBJ whole genome shotgun (WGS) entry which is preliminary data.</text>
</comment>
<protein>
    <submittedName>
        <fullName evidence="1">Uncharacterized protein</fullName>
    </submittedName>
</protein>
<dbReference type="EMBL" id="JADGJQ010000135">
    <property type="protein sequence ID" value="KAJ3167544.1"/>
    <property type="molecule type" value="Genomic_DNA"/>
</dbReference>
<keyword evidence="2" id="KW-1185">Reference proteome</keyword>